<dbReference type="Pfam" id="PF04347">
    <property type="entry name" value="FliO"/>
    <property type="match status" value="1"/>
</dbReference>
<dbReference type="NCBIfam" id="TIGR03500">
    <property type="entry name" value="FliO_TIGR"/>
    <property type="match status" value="1"/>
</dbReference>
<evidence type="ECO:0000313" key="8">
    <source>
        <dbReference type="EMBL" id="OQP35391.1"/>
    </source>
</evidence>
<keyword evidence="8" id="KW-0282">Flagellum</keyword>
<dbReference type="PANTHER" id="PTHR38766:SF1">
    <property type="entry name" value="FLAGELLAR PROTEIN FLIO"/>
    <property type="match status" value="1"/>
</dbReference>
<comment type="caution">
    <text evidence="8">The sequence shown here is derived from an EMBL/GenBank/DDBJ whole genome shotgun (WGS) entry which is preliminary data.</text>
</comment>
<feature type="transmembrane region" description="Helical" evidence="7">
    <location>
        <begin position="20"/>
        <end position="42"/>
    </location>
</feature>
<accession>A0A1V9DNH6</accession>
<proteinExistence type="inferred from homology"/>
<protein>
    <recommendedName>
        <fullName evidence="7">Flagellar protein</fullName>
    </recommendedName>
</protein>
<evidence type="ECO:0000256" key="6">
    <source>
        <dbReference type="ARBA" id="ARBA00037937"/>
    </source>
</evidence>
<name>A0A1V9DNH6_9GAMM</name>
<comment type="similarity">
    <text evidence="6 7">Belongs to the FliO/MopB family.</text>
</comment>
<keyword evidence="2 7" id="KW-0812">Transmembrane</keyword>
<dbReference type="AlphaFoldDB" id="A0A1V9DNH6"/>
<evidence type="ECO:0000256" key="5">
    <source>
        <dbReference type="ARBA" id="ARBA00023143"/>
    </source>
</evidence>
<keyword evidence="4 7" id="KW-0472">Membrane</keyword>
<sequence>MMRSLLETPLAAPHSLGFGAMLLKLCGALALVILLILALAWLTRRAGWARPQAQDAPLLRVMQSQTLGQRERVVVLEVQDRWLLLGVTPGNVTLLSEIARQRDAAETRALPAGAFQQALRNALRKKGRAG</sequence>
<keyword evidence="8" id="KW-0969">Cilium</keyword>
<comment type="subcellular location">
    <subcellularLocation>
        <location evidence="7">Cell membrane</location>
    </subcellularLocation>
    <subcellularLocation>
        <location evidence="7">Bacterial flagellum basal body</location>
    </subcellularLocation>
</comment>
<keyword evidence="5 7" id="KW-0975">Bacterial flagellum</keyword>
<dbReference type="GO" id="GO:0044781">
    <property type="term" value="P:bacterial-type flagellum organization"/>
    <property type="evidence" value="ECO:0007669"/>
    <property type="project" value="UniProtKB-UniRule"/>
</dbReference>
<dbReference type="GO" id="GO:0005886">
    <property type="term" value="C:plasma membrane"/>
    <property type="evidence" value="ECO:0007669"/>
    <property type="project" value="UniProtKB-SubCell"/>
</dbReference>
<dbReference type="RefSeq" id="WP_081137038.1">
    <property type="nucleotide sequence ID" value="NZ_MWUE01000007.1"/>
</dbReference>
<evidence type="ECO:0000256" key="2">
    <source>
        <dbReference type="ARBA" id="ARBA00022692"/>
    </source>
</evidence>
<dbReference type="PANTHER" id="PTHR38766">
    <property type="entry name" value="FLAGELLAR PROTEIN FLIO"/>
    <property type="match status" value="1"/>
</dbReference>
<keyword evidence="3 7" id="KW-1133">Transmembrane helix</keyword>
<evidence type="ECO:0000256" key="3">
    <source>
        <dbReference type="ARBA" id="ARBA00022989"/>
    </source>
</evidence>
<evidence type="ECO:0000256" key="4">
    <source>
        <dbReference type="ARBA" id="ARBA00023136"/>
    </source>
</evidence>
<keyword evidence="9" id="KW-1185">Reference proteome</keyword>
<evidence type="ECO:0000256" key="1">
    <source>
        <dbReference type="ARBA" id="ARBA00022475"/>
    </source>
</evidence>
<gene>
    <name evidence="8" type="ORF">B2J69_05200</name>
</gene>
<dbReference type="InterPro" id="IPR022781">
    <property type="entry name" value="Flagellar_biosynth_FliO"/>
</dbReference>
<organism evidence="8 9">
    <name type="scientific">Pantoea latae</name>
    <dbReference type="NCBI Taxonomy" id="1964541"/>
    <lineage>
        <taxon>Bacteria</taxon>
        <taxon>Pseudomonadati</taxon>
        <taxon>Pseudomonadota</taxon>
        <taxon>Gammaproteobacteria</taxon>
        <taxon>Enterobacterales</taxon>
        <taxon>Erwiniaceae</taxon>
        <taxon>Pantoea</taxon>
    </lineage>
</organism>
<keyword evidence="1 7" id="KW-1003">Cell membrane</keyword>
<dbReference type="Proteomes" id="UP000192769">
    <property type="component" value="Unassembled WGS sequence"/>
</dbReference>
<dbReference type="EMBL" id="MWUE01000007">
    <property type="protein sequence ID" value="OQP35391.1"/>
    <property type="molecule type" value="Genomic_DNA"/>
</dbReference>
<dbReference type="OrthoDB" id="6555756at2"/>
<reference evidence="8 9" key="1">
    <citation type="submission" date="2017-02" db="EMBL/GenBank/DDBJ databases">
        <title>Whole genome shotgun sequence of Pantoea agglomerans strain AS1 isolated from a cycad, Zamia floridana in Central Florida, USA.</title>
        <authorList>
            <person name="Lata P."/>
            <person name="Govindarajan S."/>
            <person name="Qi F."/>
            <person name="Li J.-L."/>
            <person name="Maurya S.K."/>
            <person name="Sahoo M.K."/>
        </authorList>
    </citation>
    <scope>NUCLEOTIDE SEQUENCE [LARGE SCALE GENOMIC DNA]</scope>
    <source>
        <strain evidence="8 9">AS1</strain>
    </source>
</reference>
<dbReference type="GO" id="GO:0009425">
    <property type="term" value="C:bacterial-type flagellum basal body"/>
    <property type="evidence" value="ECO:0007669"/>
    <property type="project" value="UniProtKB-SubCell"/>
</dbReference>
<evidence type="ECO:0000256" key="7">
    <source>
        <dbReference type="RuleBase" id="RU362064"/>
    </source>
</evidence>
<dbReference type="InterPro" id="IPR052205">
    <property type="entry name" value="FliO/MopB"/>
</dbReference>
<keyword evidence="8" id="KW-0966">Cell projection</keyword>
<evidence type="ECO:0000313" key="9">
    <source>
        <dbReference type="Proteomes" id="UP000192769"/>
    </source>
</evidence>